<dbReference type="AlphaFoldDB" id="A0A3Q0J7Y2"/>
<dbReference type="Pfam" id="PF07841">
    <property type="entry name" value="DM4_12"/>
    <property type="match status" value="1"/>
</dbReference>
<evidence type="ECO:0000313" key="1">
    <source>
        <dbReference type="Proteomes" id="UP000079169"/>
    </source>
</evidence>
<keyword evidence="1" id="KW-1185">Reference proteome</keyword>
<protein>
    <submittedName>
        <fullName evidence="2">Uncharacterized protein LOC113469371</fullName>
    </submittedName>
</protein>
<dbReference type="GeneID" id="113469371"/>
<dbReference type="RefSeq" id="XP_026682815.1">
    <property type="nucleotide sequence ID" value="XM_026827014.1"/>
</dbReference>
<dbReference type="Proteomes" id="UP000079169">
    <property type="component" value="Unplaced"/>
</dbReference>
<gene>
    <name evidence="2" type="primary">LOC113469371</name>
</gene>
<evidence type="ECO:0000313" key="2">
    <source>
        <dbReference type="RefSeq" id="XP_026682815.1"/>
    </source>
</evidence>
<dbReference type="PaxDb" id="121845-A0A3Q0J7Y2"/>
<reference evidence="2" key="1">
    <citation type="submission" date="2025-08" db="UniProtKB">
        <authorList>
            <consortium name="RefSeq"/>
        </authorList>
    </citation>
    <scope>IDENTIFICATION</scope>
</reference>
<dbReference type="InterPro" id="IPR006631">
    <property type="entry name" value="DM4_12"/>
</dbReference>
<proteinExistence type="predicted"/>
<dbReference type="KEGG" id="dci:113469371"/>
<name>A0A3Q0J7Y2_DIACI</name>
<accession>A0A3Q0J7Y2</accession>
<organism evidence="1 2">
    <name type="scientific">Diaphorina citri</name>
    <name type="common">Asian citrus psyllid</name>
    <dbReference type="NCBI Taxonomy" id="121845"/>
    <lineage>
        <taxon>Eukaryota</taxon>
        <taxon>Metazoa</taxon>
        <taxon>Ecdysozoa</taxon>
        <taxon>Arthropoda</taxon>
        <taxon>Hexapoda</taxon>
        <taxon>Insecta</taxon>
        <taxon>Pterygota</taxon>
        <taxon>Neoptera</taxon>
        <taxon>Paraneoptera</taxon>
        <taxon>Hemiptera</taxon>
        <taxon>Sternorrhyncha</taxon>
        <taxon>Psylloidea</taxon>
        <taxon>Psyllidae</taxon>
        <taxon>Diaphorininae</taxon>
        <taxon>Diaphorina</taxon>
    </lineage>
</organism>
<sequence>MFPPNTIFAYADGFRLNWDIAPKKKKTSRGLDSVDTNVLTKSNFIRSIESLFYSHGFNGTSCIERARCEAQLLGIPQDVITHLYRDIFGPDPNKTDLETCENNTPACSLSILHLITSLESVAEYF</sequence>